<dbReference type="AlphaFoldDB" id="Q3M178"/>
<protein>
    <recommendedName>
        <fullName evidence="3">MobB protein</fullName>
    </recommendedName>
</protein>
<accession>Q3M178</accession>
<dbReference type="Pfam" id="PF21983">
    <property type="entry name" value="NikA-like"/>
    <property type="match status" value="1"/>
</dbReference>
<organism evidence="1 2">
    <name type="scientific">Trichormus variabilis (strain ATCC 29413 / PCC 7937)</name>
    <name type="common">Anabaena variabilis</name>
    <dbReference type="NCBI Taxonomy" id="240292"/>
    <lineage>
        <taxon>Bacteria</taxon>
        <taxon>Bacillati</taxon>
        <taxon>Cyanobacteriota</taxon>
        <taxon>Cyanophyceae</taxon>
        <taxon>Nostocales</taxon>
        <taxon>Nostocaceae</taxon>
        <taxon>Trichormus</taxon>
    </lineage>
</organism>
<name>Q3M178_TRIV2</name>
<dbReference type="Proteomes" id="UP000002533">
    <property type="component" value="Plasmid pAnaC"/>
</dbReference>
<keyword evidence="1" id="KW-0614">Plasmid</keyword>
<dbReference type="eggNOG" id="ENOG50341RH">
    <property type="taxonomic scope" value="Bacteria"/>
</dbReference>
<dbReference type="KEGG" id="ava:Ava_C0179"/>
<evidence type="ECO:0008006" key="3">
    <source>
        <dbReference type="Google" id="ProtNLM"/>
    </source>
</evidence>
<geneLocation type="plasmid" evidence="2">
    <name>pAnaC</name>
</geneLocation>
<dbReference type="HOGENOM" id="CLU_1399953_0_0_3"/>
<proteinExistence type="predicted"/>
<evidence type="ECO:0000313" key="1">
    <source>
        <dbReference type="EMBL" id="ABA25265.1"/>
    </source>
</evidence>
<gene>
    <name evidence="1" type="ordered locus">Ava_C0179</name>
</gene>
<evidence type="ECO:0000313" key="2">
    <source>
        <dbReference type="Proteomes" id="UP000002533"/>
    </source>
</evidence>
<dbReference type="EMBL" id="CP000121">
    <property type="protein sequence ID" value="ABA25265.1"/>
    <property type="molecule type" value="Genomic_DNA"/>
</dbReference>
<reference evidence="2" key="1">
    <citation type="journal article" date="2014" name="Stand. Genomic Sci.">
        <title>Complete genome sequence of Anabaena variabilis ATCC 29413.</title>
        <authorList>
            <person name="Thiel T."/>
            <person name="Pratte B.S."/>
            <person name="Zhong J."/>
            <person name="Goodwin L."/>
            <person name="Copeland A."/>
            <person name="Lucas S."/>
            <person name="Han C."/>
            <person name="Pitluck S."/>
            <person name="Land M.L."/>
            <person name="Kyrpides N.C."/>
            <person name="Woyke T."/>
        </authorList>
    </citation>
    <scope>NUCLEOTIDE SEQUENCE [LARGE SCALE GENOMIC DNA]</scope>
    <source>
        <strain evidence="2">ATCC 29413 / PCC 7937</strain>
    </source>
</reference>
<dbReference type="InterPro" id="IPR053842">
    <property type="entry name" value="NikA-like"/>
</dbReference>
<sequence length="194" mass="21496">MLVKAISQQLQYYYESHIAAMSVIPRITAILSAMVVCVRKVELLVVQRVPWHSTEKRDTSPSPMIKQGMVNRPAKRTKLVKVYVFEEEKNAIEEKATATGQTASEYLRSCGLRRVLAAKPPADVITIRATAGTLKSELMMLSHLAKETNNQQIINQVEIAIALVDKTIAAAFNIEIAGSKQDAGNPVHNQEIEK</sequence>